<feature type="compositionally biased region" description="Basic and acidic residues" evidence="3">
    <location>
        <begin position="14"/>
        <end position="24"/>
    </location>
</feature>
<proteinExistence type="inferred from homology"/>
<dbReference type="OMA" id="VAQGMTC"/>
<reference evidence="6" key="1">
    <citation type="journal article" date="2012" name="PLoS Genet.">
        <title>The genomes of the fungal plant pathogens Cladosporium fulvum and Dothistroma septosporum reveal adaptation to different hosts and lifestyles but also signatures of common ancestry.</title>
        <authorList>
            <person name="de Wit P.J.G.M."/>
            <person name="van der Burgt A."/>
            <person name="Oekmen B."/>
            <person name="Stergiopoulos I."/>
            <person name="Abd-Elsalam K.A."/>
            <person name="Aerts A.L."/>
            <person name="Bahkali A.H."/>
            <person name="Beenen H.G."/>
            <person name="Chettri P."/>
            <person name="Cox M.P."/>
            <person name="Datema E."/>
            <person name="de Vries R.P."/>
            <person name="Dhillon B."/>
            <person name="Ganley A.R."/>
            <person name="Griffiths S.A."/>
            <person name="Guo Y."/>
            <person name="Hamelin R.C."/>
            <person name="Henrissat B."/>
            <person name="Kabir M.S."/>
            <person name="Jashni M.K."/>
            <person name="Kema G."/>
            <person name="Klaubauf S."/>
            <person name="Lapidus A."/>
            <person name="Levasseur A."/>
            <person name="Lindquist E."/>
            <person name="Mehrabi R."/>
            <person name="Ohm R.A."/>
            <person name="Owen T.J."/>
            <person name="Salamov A."/>
            <person name="Schwelm A."/>
            <person name="Schijlen E."/>
            <person name="Sun H."/>
            <person name="van den Burg H.A."/>
            <person name="van Ham R.C.H.J."/>
            <person name="Zhang S."/>
            <person name="Goodwin S.B."/>
            <person name="Grigoriev I.V."/>
            <person name="Collemare J."/>
            <person name="Bradshaw R.E."/>
        </authorList>
    </citation>
    <scope>NUCLEOTIDE SEQUENCE [LARGE SCALE GENOMIC DNA]</scope>
    <source>
        <strain evidence="6">NZE10 / CBS 128990</strain>
    </source>
</reference>
<dbReference type="GO" id="GO:0071949">
    <property type="term" value="F:FAD binding"/>
    <property type="evidence" value="ECO:0007669"/>
    <property type="project" value="InterPro"/>
</dbReference>
<organism evidence="5 6">
    <name type="scientific">Dothistroma septosporum (strain NZE10 / CBS 128990)</name>
    <name type="common">Red band needle blight fungus</name>
    <name type="synonym">Mycosphaerella pini</name>
    <dbReference type="NCBI Taxonomy" id="675120"/>
    <lineage>
        <taxon>Eukaryota</taxon>
        <taxon>Fungi</taxon>
        <taxon>Dikarya</taxon>
        <taxon>Ascomycota</taxon>
        <taxon>Pezizomycotina</taxon>
        <taxon>Dothideomycetes</taxon>
        <taxon>Dothideomycetidae</taxon>
        <taxon>Mycosphaerellales</taxon>
        <taxon>Mycosphaerellaceae</taxon>
        <taxon>Dothistroma</taxon>
    </lineage>
</organism>
<dbReference type="EMBL" id="KB446546">
    <property type="protein sequence ID" value="EME39010.1"/>
    <property type="molecule type" value="Genomic_DNA"/>
</dbReference>
<comment type="similarity">
    <text evidence="1">Belongs to the oxygen-dependent FAD-linked oxidoreductase family.</text>
</comment>
<dbReference type="InterPro" id="IPR050432">
    <property type="entry name" value="FAD-linked_Oxidoreductases_BP"/>
</dbReference>
<dbReference type="STRING" id="675120.M2YJ96"/>
<dbReference type="Pfam" id="PF01565">
    <property type="entry name" value="FAD_binding_4"/>
    <property type="match status" value="1"/>
</dbReference>
<dbReference type="eggNOG" id="ENOG502QUV4">
    <property type="taxonomic scope" value="Eukaryota"/>
</dbReference>
<dbReference type="PANTHER" id="PTHR13878:SF91">
    <property type="entry name" value="FAD BINDING DOMAIN PROTEIN (AFU_ORTHOLOGUE AFUA_6G12070)-RELATED"/>
    <property type="match status" value="1"/>
</dbReference>
<feature type="compositionally biased region" description="Polar residues" evidence="3">
    <location>
        <begin position="1"/>
        <end position="13"/>
    </location>
</feature>
<dbReference type="InterPro" id="IPR036318">
    <property type="entry name" value="FAD-bd_PCMH-like_sf"/>
</dbReference>
<dbReference type="InterPro" id="IPR016169">
    <property type="entry name" value="FAD-bd_PCMH_sub2"/>
</dbReference>
<dbReference type="Proteomes" id="UP000016933">
    <property type="component" value="Unassembled WGS sequence"/>
</dbReference>
<dbReference type="AlphaFoldDB" id="M2YJ96"/>
<dbReference type="OrthoDB" id="9983560at2759"/>
<dbReference type="PANTHER" id="PTHR13878">
    <property type="entry name" value="GULONOLACTONE OXIDASE"/>
    <property type="match status" value="1"/>
</dbReference>
<keyword evidence="2" id="KW-0560">Oxidoreductase</keyword>
<evidence type="ECO:0000313" key="6">
    <source>
        <dbReference type="Proteomes" id="UP000016933"/>
    </source>
</evidence>
<evidence type="ECO:0000313" key="5">
    <source>
        <dbReference type="EMBL" id="EME39010.1"/>
    </source>
</evidence>
<gene>
    <name evidence="5" type="ORF">DOTSEDRAFT_48443</name>
</gene>
<accession>M2YJ96</accession>
<dbReference type="PROSITE" id="PS51387">
    <property type="entry name" value="FAD_PCMH"/>
    <property type="match status" value="1"/>
</dbReference>
<dbReference type="GO" id="GO:0016491">
    <property type="term" value="F:oxidoreductase activity"/>
    <property type="evidence" value="ECO:0007669"/>
    <property type="project" value="UniProtKB-KW"/>
</dbReference>
<protein>
    <recommendedName>
        <fullName evidence="4">FAD-binding PCMH-type domain-containing protein</fullName>
    </recommendedName>
</protein>
<feature type="domain" description="FAD-binding PCMH-type" evidence="4">
    <location>
        <begin position="122"/>
        <end position="303"/>
    </location>
</feature>
<dbReference type="Gene3D" id="3.30.465.10">
    <property type="match status" value="2"/>
</dbReference>
<sequence length="605" mass="66381">MDAADTHTSGLNDKSTDKVKSRTSDCKVFPGDNDWPNASAWQALDQVVEGQLITPIPRASSCYFNGTSQHDDSACEAVTTSWFDSYTQLDDPIELLQQVWQGLTCMPPALWSNGWNYGNCTQGGYPSHVVNITTVSDVQAAVNFARNTGVRLIIKNTGHDYMGKSTGAGALSIWTHNLRDIAFIPSYDSATTNYSGPAFKAGSGVLGVEMYQAARDQGLMLVGGECENVGVFGGYIQGGGHSPLSSVHGMAAEGALSFDVVTADGRFVTANEIDNPDLFWALRGGGGSTWGVVVSVTVKAFPQLPKGTAVFNWSYTNGNISNGTFWAAYRTYLGYFPEHADAGLHSNYFILPAGAPGVFEFQMAALVGPNMTLTEAKTKLSPFLDDLEALGLNLNITSKHFDTYYDAWRYAYPLTTLPAWISSSDGSRLWPRQNWDNQTILNATFEAQKATIDAGNSIIAYNFAPRLNPAGNQATAINPAWHNTVSHFQTIRFWSNSDPPAIQNAKREEFETSIMAKWRELSPGAGAYLNEADRSEPNFQWAFWGSKYPRLAELKKKWDPRDLFWAATAVGSEVWEVRNEDGLPNENGRLCLKDERDVERYVAMG</sequence>
<evidence type="ECO:0000256" key="2">
    <source>
        <dbReference type="ARBA" id="ARBA00023002"/>
    </source>
</evidence>
<dbReference type="Pfam" id="PF08031">
    <property type="entry name" value="BBE"/>
    <property type="match status" value="1"/>
</dbReference>
<reference evidence="5 6" key="2">
    <citation type="journal article" date="2012" name="PLoS Pathog.">
        <title>Diverse lifestyles and strategies of plant pathogenesis encoded in the genomes of eighteen Dothideomycetes fungi.</title>
        <authorList>
            <person name="Ohm R.A."/>
            <person name="Feau N."/>
            <person name="Henrissat B."/>
            <person name="Schoch C.L."/>
            <person name="Horwitz B.A."/>
            <person name="Barry K.W."/>
            <person name="Condon B.J."/>
            <person name="Copeland A.C."/>
            <person name="Dhillon B."/>
            <person name="Glaser F."/>
            <person name="Hesse C.N."/>
            <person name="Kosti I."/>
            <person name="LaButti K."/>
            <person name="Lindquist E.A."/>
            <person name="Lucas S."/>
            <person name="Salamov A.A."/>
            <person name="Bradshaw R.E."/>
            <person name="Ciuffetti L."/>
            <person name="Hamelin R.C."/>
            <person name="Kema G.H.J."/>
            <person name="Lawrence C."/>
            <person name="Scott J.A."/>
            <person name="Spatafora J.W."/>
            <person name="Turgeon B.G."/>
            <person name="de Wit P.J.G.M."/>
            <person name="Zhong S."/>
            <person name="Goodwin S.B."/>
            <person name="Grigoriev I.V."/>
        </authorList>
    </citation>
    <scope>NUCLEOTIDE SEQUENCE [LARGE SCALE GENOMIC DNA]</scope>
    <source>
        <strain evidence="6">NZE10 / CBS 128990</strain>
    </source>
</reference>
<evidence type="ECO:0000256" key="1">
    <source>
        <dbReference type="ARBA" id="ARBA00005466"/>
    </source>
</evidence>
<dbReference type="HOGENOM" id="CLU_018354_4_2_1"/>
<dbReference type="SUPFAM" id="SSF56176">
    <property type="entry name" value="FAD-binding/transporter-associated domain-like"/>
    <property type="match status" value="1"/>
</dbReference>
<dbReference type="InterPro" id="IPR012951">
    <property type="entry name" value="BBE"/>
</dbReference>
<dbReference type="InterPro" id="IPR016166">
    <property type="entry name" value="FAD-bd_PCMH"/>
</dbReference>
<evidence type="ECO:0000256" key="3">
    <source>
        <dbReference type="SAM" id="MobiDB-lite"/>
    </source>
</evidence>
<feature type="region of interest" description="Disordered" evidence="3">
    <location>
        <begin position="1"/>
        <end position="24"/>
    </location>
</feature>
<evidence type="ECO:0000259" key="4">
    <source>
        <dbReference type="PROSITE" id="PS51387"/>
    </source>
</evidence>
<dbReference type="InterPro" id="IPR006094">
    <property type="entry name" value="Oxid_FAD_bind_N"/>
</dbReference>
<name>M2YJ96_DOTSN</name>
<keyword evidence="6" id="KW-1185">Reference proteome</keyword>